<comment type="cofactor">
    <cofactor evidence="4">
        <name>Mg(2+)</name>
        <dbReference type="ChEBI" id="CHEBI:18420"/>
    </cofactor>
</comment>
<dbReference type="Proteomes" id="UP001597399">
    <property type="component" value="Unassembled WGS sequence"/>
</dbReference>
<dbReference type="InterPro" id="IPR037171">
    <property type="entry name" value="NagB/RpiA_transferase-like"/>
</dbReference>
<dbReference type="Gene3D" id="3.40.50.10420">
    <property type="entry name" value="NagB/RpiA/CoA transferase-like"/>
    <property type="match status" value="1"/>
</dbReference>
<keyword evidence="6" id="KW-1185">Reference proteome</keyword>
<reference evidence="6" key="1">
    <citation type="journal article" date="2019" name="Int. J. Syst. Evol. Microbiol.">
        <title>The Global Catalogue of Microorganisms (GCM) 10K type strain sequencing project: providing services to taxonomists for standard genome sequencing and annotation.</title>
        <authorList>
            <consortium name="The Broad Institute Genomics Platform"/>
            <consortium name="The Broad Institute Genome Sequencing Center for Infectious Disease"/>
            <person name="Wu L."/>
            <person name="Ma J."/>
        </authorList>
    </citation>
    <scope>NUCLEOTIDE SEQUENCE [LARGE SCALE GENOMIC DNA]</scope>
    <source>
        <strain evidence="6">TISTR 2466</strain>
    </source>
</reference>
<comment type="caution">
    <text evidence="5">The sequence shown here is derived from an EMBL/GenBank/DDBJ whole genome shotgun (WGS) entry which is preliminary data.</text>
</comment>
<accession>A0ABW5S184</accession>
<evidence type="ECO:0000256" key="4">
    <source>
        <dbReference type="RuleBase" id="RU361279"/>
    </source>
</evidence>
<dbReference type="GO" id="GO:0030272">
    <property type="term" value="F:5-formyltetrahydrofolate cyclo-ligase activity"/>
    <property type="evidence" value="ECO:0007669"/>
    <property type="project" value="UniProtKB-EC"/>
</dbReference>
<dbReference type="NCBIfam" id="TIGR02727">
    <property type="entry name" value="MTHFS_bact"/>
    <property type="match status" value="1"/>
</dbReference>
<keyword evidence="3 4" id="KW-0067">ATP-binding</keyword>
<dbReference type="SUPFAM" id="SSF100950">
    <property type="entry name" value="NagB/RpiA/CoA transferase-like"/>
    <property type="match status" value="1"/>
</dbReference>
<evidence type="ECO:0000256" key="3">
    <source>
        <dbReference type="ARBA" id="ARBA00022840"/>
    </source>
</evidence>
<evidence type="ECO:0000313" key="6">
    <source>
        <dbReference type="Proteomes" id="UP001597399"/>
    </source>
</evidence>
<comment type="similarity">
    <text evidence="1 4">Belongs to the 5-formyltetrahydrofolate cyclo-ligase family.</text>
</comment>
<dbReference type="RefSeq" id="WP_253065609.1">
    <property type="nucleotide sequence ID" value="NZ_JAMXWM010000052.1"/>
</dbReference>
<sequence length="193" mass="22210">MNRQKKAMRNRILHEMDKLDEYVFTEKCKKIRNRLFATSLWQEAGTIGITLSIGREIETMAIITKAWTEAKRVAVPKCNPNSRTLSFYILQTFSQLDSGFYGLMEPNTSMTEAINKKSLDLLIVPGIVFNHQGYRIGYGGGYYDRFLSDYEGVTVSLLLESQLVGEIPVERHDQHVDWMITEKNIYQASEKSE</sequence>
<dbReference type="Pfam" id="PF01812">
    <property type="entry name" value="5-FTHF_cyc-lig"/>
    <property type="match status" value="1"/>
</dbReference>
<name>A0ABW5S184_9BACL</name>
<dbReference type="EC" id="6.3.3.2" evidence="4"/>
<dbReference type="InterPro" id="IPR002698">
    <property type="entry name" value="FTHF_cligase"/>
</dbReference>
<evidence type="ECO:0000256" key="1">
    <source>
        <dbReference type="ARBA" id="ARBA00010638"/>
    </source>
</evidence>
<organism evidence="5 6">
    <name type="scientific">Sporolactobacillus shoreicorticis</name>
    <dbReference type="NCBI Taxonomy" id="1923877"/>
    <lineage>
        <taxon>Bacteria</taxon>
        <taxon>Bacillati</taxon>
        <taxon>Bacillota</taxon>
        <taxon>Bacilli</taxon>
        <taxon>Bacillales</taxon>
        <taxon>Sporolactobacillaceae</taxon>
        <taxon>Sporolactobacillus</taxon>
    </lineage>
</organism>
<keyword evidence="5" id="KW-0436">Ligase</keyword>
<dbReference type="EMBL" id="JBHUMQ010000016">
    <property type="protein sequence ID" value="MFD2693361.1"/>
    <property type="molecule type" value="Genomic_DNA"/>
</dbReference>
<evidence type="ECO:0000313" key="5">
    <source>
        <dbReference type="EMBL" id="MFD2693361.1"/>
    </source>
</evidence>
<comment type="catalytic activity">
    <reaction evidence="4">
        <text>(6S)-5-formyl-5,6,7,8-tetrahydrofolate + ATP = (6R)-5,10-methenyltetrahydrofolate + ADP + phosphate</text>
        <dbReference type="Rhea" id="RHEA:10488"/>
        <dbReference type="ChEBI" id="CHEBI:30616"/>
        <dbReference type="ChEBI" id="CHEBI:43474"/>
        <dbReference type="ChEBI" id="CHEBI:57455"/>
        <dbReference type="ChEBI" id="CHEBI:57457"/>
        <dbReference type="ChEBI" id="CHEBI:456216"/>
        <dbReference type="EC" id="6.3.3.2"/>
    </reaction>
</comment>
<dbReference type="InterPro" id="IPR024185">
    <property type="entry name" value="FTHF_cligase-like_sf"/>
</dbReference>
<evidence type="ECO:0000256" key="2">
    <source>
        <dbReference type="ARBA" id="ARBA00022741"/>
    </source>
</evidence>
<protein>
    <recommendedName>
        <fullName evidence="4">5-formyltetrahydrofolate cyclo-ligase</fullName>
        <ecNumber evidence="4">6.3.3.2</ecNumber>
    </recommendedName>
</protein>
<gene>
    <name evidence="5" type="ORF">ACFSUE_06905</name>
</gene>
<keyword evidence="4" id="KW-0460">Magnesium</keyword>
<dbReference type="PANTHER" id="PTHR23407:SF1">
    <property type="entry name" value="5-FORMYLTETRAHYDROFOLATE CYCLO-LIGASE"/>
    <property type="match status" value="1"/>
</dbReference>
<dbReference type="PIRSF" id="PIRSF006806">
    <property type="entry name" value="FTHF_cligase"/>
    <property type="match status" value="1"/>
</dbReference>
<proteinExistence type="inferred from homology"/>
<keyword evidence="2 4" id="KW-0547">Nucleotide-binding</keyword>
<dbReference type="PANTHER" id="PTHR23407">
    <property type="entry name" value="ATPASE INHIBITOR/5-FORMYLTETRAHYDROFOLATE CYCLO-LIGASE"/>
    <property type="match status" value="1"/>
</dbReference>
<keyword evidence="4" id="KW-0479">Metal-binding</keyword>